<dbReference type="InterPro" id="IPR022742">
    <property type="entry name" value="Hydrolase_4"/>
</dbReference>
<dbReference type="Proteomes" id="UP000253551">
    <property type="component" value="Unassembled WGS sequence"/>
</dbReference>
<organism evidence="2 3">
    <name type="scientific">Rhizopus stolonifer</name>
    <name type="common">Rhizopus nigricans</name>
    <dbReference type="NCBI Taxonomy" id="4846"/>
    <lineage>
        <taxon>Eukaryota</taxon>
        <taxon>Fungi</taxon>
        <taxon>Fungi incertae sedis</taxon>
        <taxon>Mucoromycota</taxon>
        <taxon>Mucoromycotina</taxon>
        <taxon>Mucoromycetes</taxon>
        <taxon>Mucorales</taxon>
        <taxon>Mucorineae</taxon>
        <taxon>Rhizopodaceae</taxon>
        <taxon>Rhizopus</taxon>
    </lineage>
</organism>
<sequence length="289" mass="32984">MAITERNGMRLHYKLLGLENSVEKPVIFLIHGASGDLNHFKDISTALVHSGFRVLTFDVRYHGLSQPVQYDSVNFQFNDVLDDLDWVILQVKKTYYTNIKMPLFMGGLSMGGVLSLLYAARHEGQGWLREHSVDFRGVIPIAVVVPSLLSPRTEWELFKEPVPEPEMIEYTKLSIIQSAKFESSQIETKRAMDYVPDLIIYQCLANVANSLLSKDGNDEPPTKLPTLLIIPEKDQYTKIDMERLYEINLKHNVECQKAIIKDAFHMVILDYSSQVASHIAQFCNFYGLN</sequence>
<accession>A0A367KMM6</accession>
<evidence type="ECO:0000259" key="1">
    <source>
        <dbReference type="Pfam" id="PF12146"/>
    </source>
</evidence>
<dbReference type="STRING" id="4846.A0A367KMM6"/>
<proteinExistence type="predicted"/>
<dbReference type="Pfam" id="PF12146">
    <property type="entry name" value="Hydrolase_4"/>
    <property type="match status" value="1"/>
</dbReference>
<evidence type="ECO:0000313" key="3">
    <source>
        <dbReference type="Proteomes" id="UP000253551"/>
    </source>
</evidence>
<name>A0A367KMM6_RHIST</name>
<dbReference type="InterPro" id="IPR050228">
    <property type="entry name" value="Carboxylesterase_BioH"/>
</dbReference>
<dbReference type="PANTHER" id="PTHR43194:SF2">
    <property type="entry name" value="PEROXISOMAL MEMBRANE PROTEIN LPX1"/>
    <property type="match status" value="1"/>
</dbReference>
<gene>
    <name evidence="2" type="ORF">CU098_008308</name>
</gene>
<reference evidence="2 3" key="1">
    <citation type="journal article" date="2018" name="G3 (Bethesda)">
        <title>Phylogenetic and Phylogenomic Definition of Rhizopus Species.</title>
        <authorList>
            <person name="Gryganskyi A.P."/>
            <person name="Golan J."/>
            <person name="Dolatabadi S."/>
            <person name="Mondo S."/>
            <person name="Robb S."/>
            <person name="Idnurm A."/>
            <person name="Muszewska A."/>
            <person name="Steczkiewicz K."/>
            <person name="Masonjones S."/>
            <person name="Liao H.L."/>
            <person name="Gajdeczka M.T."/>
            <person name="Anike F."/>
            <person name="Vuek A."/>
            <person name="Anishchenko I.M."/>
            <person name="Voigt K."/>
            <person name="de Hoog G.S."/>
            <person name="Smith M.E."/>
            <person name="Heitman J."/>
            <person name="Vilgalys R."/>
            <person name="Stajich J.E."/>
        </authorList>
    </citation>
    <scope>NUCLEOTIDE SEQUENCE [LARGE SCALE GENOMIC DNA]</scope>
    <source>
        <strain evidence="2 3">LSU 92-RS-03</strain>
    </source>
</reference>
<dbReference type="InterPro" id="IPR029058">
    <property type="entry name" value="AB_hydrolase_fold"/>
</dbReference>
<dbReference type="Gene3D" id="3.40.50.1820">
    <property type="entry name" value="alpha/beta hydrolase"/>
    <property type="match status" value="1"/>
</dbReference>
<protein>
    <recommendedName>
        <fullName evidence="1">Serine aminopeptidase S33 domain-containing protein</fullName>
    </recommendedName>
</protein>
<dbReference type="AlphaFoldDB" id="A0A367KMM6"/>
<keyword evidence="3" id="KW-1185">Reference proteome</keyword>
<feature type="domain" description="Serine aminopeptidase S33" evidence="1">
    <location>
        <begin position="24"/>
        <end position="270"/>
    </location>
</feature>
<dbReference type="SUPFAM" id="SSF53474">
    <property type="entry name" value="alpha/beta-Hydrolases"/>
    <property type="match status" value="1"/>
</dbReference>
<dbReference type="PANTHER" id="PTHR43194">
    <property type="entry name" value="HYDROLASE ALPHA/BETA FOLD FAMILY"/>
    <property type="match status" value="1"/>
</dbReference>
<dbReference type="OrthoDB" id="408373at2759"/>
<evidence type="ECO:0000313" key="2">
    <source>
        <dbReference type="EMBL" id="RCI03483.1"/>
    </source>
</evidence>
<comment type="caution">
    <text evidence="2">The sequence shown here is derived from an EMBL/GenBank/DDBJ whole genome shotgun (WGS) entry which is preliminary data.</text>
</comment>
<dbReference type="EMBL" id="PJQM01001001">
    <property type="protein sequence ID" value="RCI03483.1"/>
    <property type="molecule type" value="Genomic_DNA"/>
</dbReference>